<dbReference type="InterPro" id="IPR027275">
    <property type="entry name" value="PRC-brl_dom"/>
</dbReference>
<sequence>MIKISDLQSKEVVNIADGRKLGQIHDLDLDLRAGVVRAIIVPGETKFFGWFAGGQEWIIPWKQIVKIGSDVILVRLDHRFQEIVSPYGQLPWSNQNESPH</sequence>
<dbReference type="InterPro" id="IPR014238">
    <property type="entry name" value="Spore_YlmC/YmxH"/>
</dbReference>
<dbReference type="InterPro" id="IPR011033">
    <property type="entry name" value="PRC_barrel-like_sf"/>
</dbReference>
<keyword evidence="3" id="KW-1185">Reference proteome</keyword>
<protein>
    <submittedName>
        <fullName evidence="2">YlmC/YmxH family sporulation protein</fullName>
    </submittedName>
</protein>
<dbReference type="Gene3D" id="2.30.30.240">
    <property type="entry name" value="PRC-barrel domain"/>
    <property type="match status" value="1"/>
</dbReference>
<dbReference type="PANTHER" id="PTHR40061">
    <property type="entry name" value="SPORULATION PROTEIN YLMC-RELATED"/>
    <property type="match status" value="1"/>
</dbReference>
<organism evidence="2 3">
    <name type="scientific">Croceifilum oryzae</name>
    <dbReference type="NCBI Taxonomy" id="1553429"/>
    <lineage>
        <taxon>Bacteria</taxon>
        <taxon>Bacillati</taxon>
        <taxon>Bacillota</taxon>
        <taxon>Bacilli</taxon>
        <taxon>Bacillales</taxon>
        <taxon>Thermoactinomycetaceae</taxon>
        <taxon>Croceifilum</taxon>
    </lineage>
</organism>
<dbReference type="Proteomes" id="UP001238450">
    <property type="component" value="Unassembled WGS sequence"/>
</dbReference>
<dbReference type="RefSeq" id="WP_307250822.1">
    <property type="nucleotide sequence ID" value="NZ_JAUSUV010000002.1"/>
</dbReference>
<feature type="domain" description="PRC-barrel" evidence="1">
    <location>
        <begin position="2"/>
        <end position="76"/>
    </location>
</feature>
<comment type="caution">
    <text evidence="2">The sequence shown here is derived from an EMBL/GenBank/DDBJ whole genome shotgun (WGS) entry which is preliminary data.</text>
</comment>
<proteinExistence type="predicted"/>
<evidence type="ECO:0000259" key="1">
    <source>
        <dbReference type="Pfam" id="PF05239"/>
    </source>
</evidence>
<reference evidence="2 3" key="1">
    <citation type="submission" date="2023-07" db="EMBL/GenBank/DDBJ databases">
        <title>Genomic Encyclopedia of Type Strains, Phase IV (KMG-IV): sequencing the most valuable type-strain genomes for metagenomic binning, comparative biology and taxonomic classification.</title>
        <authorList>
            <person name="Goeker M."/>
        </authorList>
    </citation>
    <scope>NUCLEOTIDE SEQUENCE [LARGE SCALE GENOMIC DNA]</scope>
    <source>
        <strain evidence="2 3">DSM 46876</strain>
    </source>
</reference>
<name>A0AAJ1TI56_9BACL</name>
<evidence type="ECO:0000313" key="3">
    <source>
        <dbReference type="Proteomes" id="UP001238450"/>
    </source>
</evidence>
<dbReference type="NCBIfam" id="TIGR02888">
    <property type="entry name" value="spore_YlmC_YmxH"/>
    <property type="match status" value="1"/>
</dbReference>
<dbReference type="Pfam" id="PF05239">
    <property type="entry name" value="PRC"/>
    <property type="match status" value="1"/>
</dbReference>
<accession>A0AAJ1TI56</accession>
<dbReference type="SUPFAM" id="SSF50346">
    <property type="entry name" value="PRC-barrel domain"/>
    <property type="match status" value="1"/>
</dbReference>
<evidence type="ECO:0000313" key="2">
    <source>
        <dbReference type="EMBL" id="MDQ0416404.1"/>
    </source>
</evidence>
<dbReference type="EMBL" id="JAUSUV010000002">
    <property type="protein sequence ID" value="MDQ0416404.1"/>
    <property type="molecule type" value="Genomic_DNA"/>
</dbReference>
<gene>
    <name evidence="2" type="ORF">J2Z48_000568</name>
</gene>
<dbReference type="PANTHER" id="PTHR40061:SF1">
    <property type="entry name" value="SPORULATION PROTEIN YLMC-RELATED"/>
    <property type="match status" value="1"/>
</dbReference>
<dbReference type="AlphaFoldDB" id="A0AAJ1TI56"/>